<accession>A0ABX9VY91</accession>
<protein>
    <recommendedName>
        <fullName evidence="7">tRNA (guanosine(18)-2'-O)-methyltransferase</fullName>
        <ecNumber evidence="7">2.1.1.34</ecNumber>
    </recommendedName>
    <alternativeName>
        <fullName evidence="7">tRNA [Gm18] methyltransferase</fullName>
    </alternativeName>
</protein>
<evidence type="ECO:0000313" key="11">
    <source>
        <dbReference type="Proteomes" id="UP000274695"/>
    </source>
</evidence>
<evidence type="ECO:0000259" key="8">
    <source>
        <dbReference type="Pfam" id="PF00588"/>
    </source>
</evidence>
<dbReference type="InterPro" id="IPR029026">
    <property type="entry name" value="tRNA_m1G_MTases_N"/>
</dbReference>
<dbReference type="NCBIfam" id="NF008295">
    <property type="entry name" value="PRK11081.1"/>
    <property type="match status" value="1"/>
</dbReference>
<gene>
    <name evidence="7 10" type="primary">trmH</name>
    <name evidence="10" type="ORF">D0911_17720</name>
</gene>
<comment type="function">
    <text evidence="7">Catalyzes the 2'-O methylation of guanosine at position 18 in tRNA.</text>
</comment>
<evidence type="ECO:0000256" key="4">
    <source>
        <dbReference type="ARBA" id="ARBA00022691"/>
    </source>
</evidence>
<evidence type="ECO:0000256" key="3">
    <source>
        <dbReference type="ARBA" id="ARBA00022679"/>
    </source>
</evidence>
<keyword evidence="2 7" id="KW-0489">Methyltransferase</keyword>
<dbReference type="Pfam" id="PF00588">
    <property type="entry name" value="SpoU_methylase"/>
    <property type="match status" value="1"/>
</dbReference>
<reference evidence="10 11" key="1">
    <citation type="submission" date="2018-10" db="EMBL/GenBank/DDBJ databases">
        <title>Draft genome sequence of Zhongshania sp. DSW25-10.</title>
        <authorList>
            <person name="Oh J."/>
        </authorList>
    </citation>
    <scope>NUCLEOTIDE SEQUENCE [LARGE SCALE GENOMIC DNA]</scope>
    <source>
        <strain evidence="10 11">DSW25-10</strain>
    </source>
</reference>
<dbReference type="PANTHER" id="PTHR43453">
    <property type="entry name" value="RRNA METHYLASE-LIKE"/>
    <property type="match status" value="1"/>
</dbReference>
<dbReference type="Pfam" id="PF12105">
    <property type="entry name" value="SpoU_methylas_C"/>
    <property type="match status" value="1"/>
</dbReference>
<proteinExistence type="inferred from homology"/>
<evidence type="ECO:0000313" key="10">
    <source>
        <dbReference type="EMBL" id="RNL58732.1"/>
    </source>
</evidence>
<evidence type="ECO:0000256" key="7">
    <source>
        <dbReference type="HAMAP-Rule" id="MF_02060"/>
    </source>
</evidence>
<dbReference type="CDD" id="cd18092">
    <property type="entry name" value="SpoU-like_TrmH"/>
    <property type="match status" value="1"/>
</dbReference>
<dbReference type="EMBL" id="RHGB01000027">
    <property type="protein sequence ID" value="RNL58732.1"/>
    <property type="molecule type" value="Genomic_DNA"/>
</dbReference>
<dbReference type="InterPro" id="IPR022724">
    <property type="entry name" value="rRNA_MeTrfase_SpoU_C"/>
</dbReference>
<dbReference type="InterPro" id="IPR033671">
    <property type="entry name" value="TrmH"/>
</dbReference>
<dbReference type="EC" id="2.1.1.34" evidence="7"/>
<organism evidence="10 11">
    <name type="scientific">Zhongshania marina</name>
    <dbReference type="NCBI Taxonomy" id="2304603"/>
    <lineage>
        <taxon>Bacteria</taxon>
        <taxon>Pseudomonadati</taxon>
        <taxon>Pseudomonadota</taxon>
        <taxon>Gammaproteobacteria</taxon>
        <taxon>Cellvibrionales</taxon>
        <taxon>Spongiibacteraceae</taxon>
        <taxon>Zhongshania</taxon>
    </lineage>
</organism>
<dbReference type="Gene3D" id="3.40.1280.10">
    <property type="match status" value="1"/>
</dbReference>
<name>A0ABX9VY91_9GAMM</name>
<dbReference type="PANTHER" id="PTHR43453:SF1">
    <property type="entry name" value="TRNA_RRNA METHYLTRANSFERASE SPOU TYPE DOMAIN-CONTAINING PROTEIN"/>
    <property type="match status" value="1"/>
</dbReference>
<keyword evidence="4 7" id="KW-0949">S-adenosyl-L-methionine</keyword>
<feature type="binding site" evidence="7">
    <location>
        <position position="150"/>
    </location>
    <ligand>
        <name>S-adenosyl-L-methionine</name>
        <dbReference type="ChEBI" id="CHEBI:59789"/>
    </ligand>
</feature>
<evidence type="ECO:0000256" key="5">
    <source>
        <dbReference type="ARBA" id="ARBA00022694"/>
    </source>
</evidence>
<dbReference type="SUPFAM" id="SSF75217">
    <property type="entry name" value="alpha/beta knot"/>
    <property type="match status" value="1"/>
</dbReference>
<keyword evidence="6 7" id="KW-0694">RNA-binding</keyword>
<evidence type="ECO:0000256" key="2">
    <source>
        <dbReference type="ARBA" id="ARBA00022603"/>
    </source>
</evidence>
<evidence type="ECO:0000259" key="9">
    <source>
        <dbReference type="Pfam" id="PF12105"/>
    </source>
</evidence>
<dbReference type="HAMAP" id="MF_02060">
    <property type="entry name" value="tRNA_methyltr_TrmH"/>
    <property type="match status" value="1"/>
</dbReference>
<evidence type="ECO:0000256" key="6">
    <source>
        <dbReference type="ARBA" id="ARBA00022884"/>
    </source>
</evidence>
<comment type="caution">
    <text evidence="10">The sequence shown here is derived from an EMBL/GenBank/DDBJ whole genome shotgun (WGS) entry which is preliminary data.</text>
</comment>
<dbReference type="InterPro" id="IPR001537">
    <property type="entry name" value="SpoU_MeTrfase"/>
</dbReference>
<dbReference type="Proteomes" id="UP000274695">
    <property type="component" value="Unassembled WGS sequence"/>
</dbReference>
<keyword evidence="1 7" id="KW-0820">tRNA-binding</keyword>
<feature type="domain" description="RNA methyltransferase SpoU/TrmH type C-terminal" evidence="9">
    <location>
        <begin position="174"/>
        <end position="225"/>
    </location>
</feature>
<comment type="catalytic activity">
    <reaction evidence="7">
        <text>guanosine(18) in tRNA + S-adenosyl-L-methionine = 2'-O-methylguanosine(18) in tRNA + S-adenosyl-L-homocysteine + H(+)</text>
        <dbReference type="Rhea" id="RHEA:20077"/>
        <dbReference type="Rhea" id="RHEA-COMP:10190"/>
        <dbReference type="Rhea" id="RHEA-COMP:10192"/>
        <dbReference type="ChEBI" id="CHEBI:15378"/>
        <dbReference type="ChEBI" id="CHEBI:57856"/>
        <dbReference type="ChEBI" id="CHEBI:59789"/>
        <dbReference type="ChEBI" id="CHEBI:74269"/>
        <dbReference type="ChEBI" id="CHEBI:74445"/>
        <dbReference type="EC" id="2.1.1.34"/>
    </reaction>
</comment>
<keyword evidence="3 7" id="KW-0808">Transferase</keyword>
<evidence type="ECO:0000256" key="1">
    <source>
        <dbReference type="ARBA" id="ARBA00022555"/>
    </source>
</evidence>
<dbReference type="InterPro" id="IPR029028">
    <property type="entry name" value="Alpha/beta_knot_MTases"/>
</dbReference>
<sequence length="244" mass="27346">MPDFSKKHWFLRENLQPQRLRQVLEYRQPDLTIVTDNVHKGRNLSAIVRTADAAGIGTMYCSMPDKDYKAFRGTAMGSHSWVSVRRQADVSAALTPLKAQGYQVLAAHLASDSVDFREADYTRPTVILLGAEKQGVSARGCELADMHITIPMRGMVQSFNVSVAAGIILAEAERQRHLAGMYSQCRIDEQSFRQTLFEWAQPKLSEYCREHGLAYPPLDDEGELADGLAWQQAVRAGTAPQYTW</sequence>
<keyword evidence="5 7" id="KW-0819">tRNA processing</keyword>
<feature type="domain" description="tRNA/rRNA methyltransferase SpoU type" evidence="8">
    <location>
        <begin position="31"/>
        <end position="169"/>
    </location>
</feature>
<comment type="similarity">
    <text evidence="7">Belongs to the class IV-like SAM-binding methyltransferase superfamily. RNA methyltransferase TrmH family.</text>
</comment>
<comment type="caution">
    <text evidence="7">Lacks conserved residue(s) required for the propagation of feature annotation.</text>
</comment>
<keyword evidence="11" id="KW-1185">Reference proteome</keyword>